<evidence type="ECO:0000313" key="2">
    <source>
        <dbReference type="Proteomes" id="UP000772812"/>
    </source>
</evidence>
<comment type="caution">
    <text evidence="1">The sequence shown here is derived from an EMBL/GenBank/DDBJ whole genome shotgun (WGS) entry which is preliminary data.</text>
</comment>
<keyword evidence="2" id="KW-1185">Reference proteome</keyword>
<accession>A0ABS1GET7</accession>
<organism evidence="1 2">
    <name type="scientific">Persephonella atlantica</name>
    <dbReference type="NCBI Taxonomy" id="2699429"/>
    <lineage>
        <taxon>Bacteria</taxon>
        <taxon>Pseudomonadati</taxon>
        <taxon>Aquificota</taxon>
        <taxon>Aquificia</taxon>
        <taxon>Aquificales</taxon>
        <taxon>Hydrogenothermaceae</taxon>
        <taxon>Persephonella</taxon>
    </lineage>
</organism>
<sequence length="228" mass="26695">MSLLLLLAFFSISYGAVKNCYTIRYLFFDVAKTCLSYQSKNDEIKTKVQASSEGLLRLIKNVEYSGFAVSSQDFSSKEFYFYRKEGSIREIHHYQFYPEEIIFRKTVIKGAEEKVEMKKIKNDGYIDPFTASLYYYRQIINRRKIHKKIFFNGKSYYIPVKRIKDTQIKINGKTYKAVYAEIDPSKVKVGGVIQPTGIWKIWIDKKKKILLKGILKIRVGLVTVEIKQ</sequence>
<evidence type="ECO:0000313" key="1">
    <source>
        <dbReference type="EMBL" id="MBK3331444.1"/>
    </source>
</evidence>
<gene>
    <name evidence="1" type="ORF">GWK41_00005</name>
</gene>
<dbReference type="RefSeq" id="WP_200672871.1">
    <property type="nucleotide sequence ID" value="NZ_JAACYA010000001.1"/>
</dbReference>
<protein>
    <submittedName>
        <fullName evidence="1">DUF3108 domain-containing protein</fullName>
    </submittedName>
</protein>
<dbReference type="Proteomes" id="UP000772812">
    <property type="component" value="Unassembled WGS sequence"/>
</dbReference>
<proteinExistence type="predicted"/>
<reference evidence="1 2" key="1">
    <citation type="journal article" date="2021" name="Syst. Appl. Microbiol.">
        <title>Persephonella atlantica sp. nov.: How to adapt to physico-chemical gradients in high temperature hydrothermal habitats.</title>
        <authorList>
            <person name="Francois D.X."/>
            <person name="Godfroy A."/>
            <person name="Mathien C."/>
            <person name="Aube J."/>
            <person name="Cathalot C."/>
            <person name="Lesongeur F."/>
            <person name="L'Haridon S."/>
            <person name="Philippon X."/>
            <person name="Roussel E.G."/>
        </authorList>
    </citation>
    <scope>NUCLEOTIDE SEQUENCE [LARGE SCALE GENOMIC DNA]</scope>
    <source>
        <strain evidence="1 2">MO1340</strain>
    </source>
</reference>
<dbReference type="InterPro" id="IPR021457">
    <property type="entry name" value="DUF3108"/>
</dbReference>
<name>A0ABS1GET7_9AQUI</name>
<dbReference type="EMBL" id="JAACYA010000001">
    <property type="protein sequence ID" value="MBK3331444.1"/>
    <property type="molecule type" value="Genomic_DNA"/>
</dbReference>
<dbReference type="Pfam" id="PF11306">
    <property type="entry name" value="DUF3108"/>
    <property type="match status" value="1"/>
</dbReference>